<gene>
    <name evidence="1" type="ORF">7-7-1_000117A</name>
</gene>
<dbReference type="KEGG" id="vg:14012070"/>
<keyword evidence="2" id="KW-1185">Reference proteome</keyword>
<organism evidence="1 2">
    <name type="scientific">Agrobacterium phage 7-7-1</name>
    <dbReference type="NCBI Taxonomy" id="1161931"/>
    <lineage>
        <taxon>Viruses</taxon>
        <taxon>Duplodnaviria</taxon>
        <taxon>Heunggongvirae</taxon>
        <taxon>Uroviricota</taxon>
        <taxon>Caudoviricetes</taxon>
        <taxon>Schmittlotzvirus</taxon>
        <taxon>Schmittlotzvirus sv771</taxon>
    </lineage>
</organism>
<dbReference type="Proteomes" id="UP000003754">
    <property type="component" value="Segment"/>
</dbReference>
<evidence type="ECO:0000313" key="2">
    <source>
        <dbReference type="Proteomes" id="UP000003754"/>
    </source>
</evidence>
<name>J7F8Z6_9CAUD</name>
<proteinExistence type="predicted"/>
<sequence length="28" mass="3205">MIKLNCRPLCQTPTASRLVSPPCFICRR</sequence>
<dbReference type="RefSeq" id="YP_007006573.1">
    <property type="nucleotide sequence ID" value="NC_019519.1"/>
</dbReference>
<reference evidence="1 2" key="1">
    <citation type="submission" date="2011-12" db="EMBL/GenBank/DDBJ databases">
        <title>The genome sequence of the flagella-specific Agrobacterium bacteriophage 7-7-1.</title>
        <authorList>
            <person name="Schmitt R."/>
            <person name="Van den Bossche A."/>
            <person name="Lavigne R."/>
            <person name="Kropinski A.M."/>
        </authorList>
    </citation>
    <scope>NUCLEOTIDE SEQUENCE [LARGE SCALE GENOMIC DNA]</scope>
</reference>
<accession>J7F8Z6</accession>
<dbReference type="EMBL" id="JQ312117">
    <property type="protein sequence ID" value="AFH19815.1"/>
    <property type="molecule type" value="Genomic_DNA"/>
</dbReference>
<protein>
    <submittedName>
        <fullName evidence="1">Structural protein</fullName>
    </submittedName>
</protein>
<evidence type="ECO:0000313" key="1">
    <source>
        <dbReference type="EMBL" id="AFH19815.1"/>
    </source>
</evidence>
<dbReference type="GeneID" id="14012070"/>